<dbReference type="RefSeq" id="XP_031934995.1">
    <property type="nucleotide sequence ID" value="XM_032088411.1"/>
</dbReference>
<reference evidence="1 2" key="1">
    <citation type="submission" date="2019-04" db="EMBL/GenBank/DDBJ databases">
        <authorList>
            <consortium name="DOE Joint Genome Institute"/>
            <person name="Mondo S."/>
            <person name="Kjaerbolling I."/>
            <person name="Vesth T."/>
            <person name="Frisvad J.C."/>
            <person name="Nybo J.L."/>
            <person name="Theobald S."/>
            <person name="Kildgaard S."/>
            <person name="Isbrandt T."/>
            <person name="Kuo A."/>
            <person name="Sato A."/>
            <person name="Lyhne E.K."/>
            <person name="Kogle M.E."/>
            <person name="Wiebenga A."/>
            <person name="Kun R.S."/>
            <person name="Lubbers R.J."/>
            <person name="Makela M.R."/>
            <person name="Barry K."/>
            <person name="Chovatia M."/>
            <person name="Clum A."/>
            <person name="Daum C."/>
            <person name="Haridas S."/>
            <person name="He G."/>
            <person name="LaButti K."/>
            <person name="Lipzen A."/>
            <person name="Riley R."/>
            <person name="Salamov A."/>
            <person name="Simmons B.A."/>
            <person name="Magnuson J.K."/>
            <person name="Henrissat B."/>
            <person name="Mortensen U.H."/>
            <person name="Larsen T.O."/>
            <person name="Devries R.P."/>
            <person name="Grigoriev I.V."/>
            <person name="Machida M."/>
            <person name="Baker S.E."/>
            <person name="Andersen M.R."/>
            <person name="Cantor M.N."/>
            <person name="Hua S.X."/>
        </authorList>
    </citation>
    <scope>NUCLEOTIDE SEQUENCE [LARGE SCALE GENOMIC DNA]</scope>
    <source>
        <strain evidence="1 2">CBS 119388</strain>
    </source>
</reference>
<dbReference type="AlphaFoldDB" id="A0A5N6I929"/>
<name>A0A5N6I929_9EURO</name>
<accession>A0A5N7CU02</accession>
<dbReference type="GeneID" id="43673102"/>
<keyword evidence="2" id="KW-1185">Reference proteome</keyword>
<evidence type="ECO:0000313" key="1">
    <source>
        <dbReference type="EMBL" id="KAE8397676.1"/>
    </source>
</evidence>
<proteinExistence type="predicted"/>
<evidence type="ECO:0000313" key="2">
    <source>
        <dbReference type="Proteomes" id="UP000325579"/>
    </source>
</evidence>
<sequence>MQKQSGRGWLWHALKPTSVAGSASLIFETALGQLPAWGITNYPYLAAEKAAWDKNSNGNAFVIHPETLEINAQRDR</sequence>
<protein>
    <submittedName>
        <fullName evidence="1">Uncharacterized protein</fullName>
    </submittedName>
</protein>
<organism evidence="1 2">
    <name type="scientific">Aspergillus pseudonomiae</name>
    <dbReference type="NCBI Taxonomy" id="1506151"/>
    <lineage>
        <taxon>Eukaryota</taxon>
        <taxon>Fungi</taxon>
        <taxon>Dikarya</taxon>
        <taxon>Ascomycota</taxon>
        <taxon>Pezizomycotina</taxon>
        <taxon>Eurotiomycetes</taxon>
        <taxon>Eurotiomycetidae</taxon>
        <taxon>Eurotiales</taxon>
        <taxon>Aspergillaceae</taxon>
        <taxon>Aspergillus</taxon>
        <taxon>Aspergillus subgen. Circumdati</taxon>
    </lineage>
</organism>
<dbReference type="Proteomes" id="UP000325579">
    <property type="component" value="Unassembled WGS sequence"/>
</dbReference>
<dbReference type="EMBL" id="ML736883">
    <property type="protein sequence ID" value="KAE8397676.1"/>
    <property type="molecule type" value="Genomic_DNA"/>
</dbReference>
<gene>
    <name evidence="1" type="ORF">BDV37DRAFT_289210</name>
</gene>
<accession>A0A5N6I929</accession>